<sequence>MFRTVLRTCAAVAAAGALACAAPAATAAPRAGQGSPQYTAAEVHRFLTGFYGQHGPSAYRRIHQVTPELRRRAAGTTGYDLLLCAQNTPRGIGVGEVTTAASAGQGWATVTTRWSGGARRSFTAYVGLDRRQPLRLSGIDCRP</sequence>
<evidence type="ECO:0000313" key="2">
    <source>
        <dbReference type="EMBL" id="AEW93255.1"/>
    </source>
</evidence>
<dbReference type="STRING" id="1003195.SCATT_08840"/>
<dbReference type="RefSeq" id="WP_014141653.1">
    <property type="nucleotide sequence ID" value="NC_016111.1"/>
</dbReference>
<dbReference type="PATRIC" id="fig|1003195.11.peg.2475"/>
<keyword evidence="1" id="KW-0732">Signal</keyword>
<dbReference type="HOGENOM" id="CLU_135670_0_0_11"/>
<dbReference type="KEGG" id="scy:SCATT_08840"/>
<accession>F8JWY4</accession>
<evidence type="ECO:0000256" key="1">
    <source>
        <dbReference type="SAM" id="SignalP"/>
    </source>
</evidence>
<keyword evidence="3" id="KW-1185">Reference proteome</keyword>
<dbReference type="EMBL" id="CP003219">
    <property type="protein sequence ID" value="AEW93255.1"/>
    <property type="molecule type" value="Genomic_DNA"/>
</dbReference>
<dbReference type="PROSITE" id="PS51257">
    <property type="entry name" value="PROKAR_LIPOPROTEIN"/>
    <property type="match status" value="1"/>
</dbReference>
<feature type="chain" id="PRO_5003373705" evidence="1">
    <location>
        <begin position="28"/>
        <end position="143"/>
    </location>
</feature>
<dbReference type="eggNOG" id="ENOG5031BJU">
    <property type="taxonomic scope" value="Bacteria"/>
</dbReference>
<dbReference type="OrthoDB" id="4312737at2"/>
<feature type="signal peptide" evidence="1">
    <location>
        <begin position="1"/>
        <end position="27"/>
    </location>
</feature>
<proteinExistence type="predicted"/>
<organism evidence="2 3">
    <name type="scientific">Streptantibioticus cattleyicolor (strain ATCC 35852 / DSM 46488 / JCM 4925 / NBRC 14057 / NRRL 8057)</name>
    <name type="common">Streptomyces cattleya</name>
    <dbReference type="NCBI Taxonomy" id="1003195"/>
    <lineage>
        <taxon>Bacteria</taxon>
        <taxon>Bacillati</taxon>
        <taxon>Actinomycetota</taxon>
        <taxon>Actinomycetes</taxon>
        <taxon>Kitasatosporales</taxon>
        <taxon>Streptomycetaceae</taxon>
        <taxon>Streptantibioticus</taxon>
    </lineage>
</organism>
<protein>
    <submittedName>
        <fullName evidence="2">Uncharacterized protein</fullName>
    </submittedName>
</protein>
<dbReference type="KEGG" id="sct:SCAT_0883"/>
<evidence type="ECO:0000313" key="3">
    <source>
        <dbReference type="Proteomes" id="UP000007842"/>
    </source>
</evidence>
<dbReference type="Proteomes" id="UP000007842">
    <property type="component" value="Chromosome"/>
</dbReference>
<gene>
    <name evidence="2" type="ordered locus">SCATT_08840</name>
</gene>
<name>F8JWY4_STREN</name>
<dbReference type="AlphaFoldDB" id="F8JWY4"/>
<reference evidence="3" key="1">
    <citation type="submission" date="2011-12" db="EMBL/GenBank/DDBJ databases">
        <title>Complete genome sequence of Streptomyces cattleya strain DSM 46488.</title>
        <authorList>
            <person name="Ou H.-Y."/>
            <person name="Li P."/>
            <person name="Zhao C."/>
            <person name="O'Hagan D."/>
            <person name="Deng Z."/>
        </authorList>
    </citation>
    <scope>NUCLEOTIDE SEQUENCE [LARGE SCALE GENOMIC DNA]</scope>
    <source>
        <strain evidence="3">ATCC 35852 / DSM 46488 / JCM 4925 / NBRC 14057 / NRRL 8057</strain>
    </source>
</reference>
<accession>G8X1T1</accession>